<accession>A0A364Y6K4</accession>
<keyword evidence="5 14" id="KW-0812">Transmembrane</keyword>
<evidence type="ECO:0000256" key="6">
    <source>
        <dbReference type="ARBA" id="ARBA00022723"/>
    </source>
</evidence>
<dbReference type="Gene3D" id="1.20.58.760">
    <property type="entry name" value="Peptidase M41"/>
    <property type="match status" value="1"/>
</dbReference>
<keyword evidence="14" id="KW-1003">Cell membrane</keyword>
<feature type="binding site" evidence="14">
    <location>
        <position position="464"/>
    </location>
    <ligand>
        <name>Zn(2+)</name>
        <dbReference type="ChEBI" id="CHEBI:29105"/>
        <note>catalytic</note>
    </ligand>
</feature>
<dbReference type="NCBIfam" id="TIGR01241">
    <property type="entry name" value="FtsH_fam"/>
    <property type="match status" value="1"/>
</dbReference>
<dbReference type="GO" id="GO:0004176">
    <property type="term" value="F:ATP-dependent peptidase activity"/>
    <property type="evidence" value="ECO:0007669"/>
    <property type="project" value="InterPro"/>
</dbReference>
<sequence length="685" mass="75962">MADKKENNKPLLPNKPPRGNYQVWVILATLAVIFVVFYMQTVSGLKKIDQEELFQMVKSGDVSKITLLSKAGYVEVTLKKDAVENAKYKGRLNNSAWNNNNSGPHFTVDVVDPYGFQRDYNDFLKTEKISGKQRPEYDLDKSDSYVSQIVYWGLLFLLLFGFWMLMKRMTGGGGPGGQIFNIGKSKAALFDAENKVKITFSDVAGLDEAKEEIKEIVDFLKNPSKFTKLGGKIPKGALLVGPPGTGKTLLAKAVAGEAGVPFFSLSGSDFVEMFVGVGAARVRDLFKQAKEKAPCIVFIDEIDAIGRSRGRGQLPGANDERENTLNSLLVEMDGFATDSGVIILAATNRPDVLDSALLRPGRFDRQISIDKPDIVGREAIFKVHLKPIKLDPSVDPKKLSAQTPGFAGAEIANVCNEAALIAARRDKKAVDMQDFQDAIDRVIGGLEKKNKIISPEEKKIVAFHEAGHAVAGWFLEHADPLVKVSIVPRGVAALGYAQYLPKEQFLYQTEQLLDEMCMAFGGRAAEDIVFGKISTGALSDLERITKLAYSIVSVYGMNPKIGNISFYDSKANDYSFQKPYSDATAERIDQEVKNIIDEAYDRTKKLLTLHREYLDIIAKELLEKEILFQADLERLIGKRPFERQTTYQQFTNGSGKYEKKQHEQEQPGVDPTPTLEGEKPEEQAS</sequence>
<dbReference type="Pfam" id="PF00004">
    <property type="entry name" value="AAA"/>
    <property type="match status" value="1"/>
</dbReference>
<evidence type="ECO:0000256" key="4">
    <source>
        <dbReference type="ARBA" id="ARBA00022670"/>
    </source>
</evidence>
<dbReference type="InterPro" id="IPR000642">
    <property type="entry name" value="Peptidase_M41"/>
</dbReference>
<dbReference type="SMART" id="SM00382">
    <property type="entry name" value="AAA"/>
    <property type="match status" value="1"/>
</dbReference>
<evidence type="ECO:0000256" key="12">
    <source>
        <dbReference type="ARBA" id="ARBA00023049"/>
    </source>
</evidence>
<keyword evidence="9 14" id="KW-0862">Zinc</keyword>
<feature type="transmembrane region" description="Helical" evidence="14">
    <location>
        <begin position="149"/>
        <end position="166"/>
    </location>
</feature>
<feature type="binding site" evidence="14">
    <location>
        <begin position="241"/>
        <end position="248"/>
    </location>
    <ligand>
        <name>ATP</name>
        <dbReference type="ChEBI" id="CHEBI:30616"/>
    </ligand>
</feature>
<proteinExistence type="inferred from homology"/>
<dbReference type="EMBL" id="QMFY01000003">
    <property type="protein sequence ID" value="RAW01855.1"/>
    <property type="molecule type" value="Genomic_DNA"/>
</dbReference>
<evidence type="ECO:0000256" key="11">
    <source>
        <dbReference type="ARBA" id="ARBA00022989"/>
    </source>
</evidence>
<evidence type="ECO:0000256" key="13">
    <source>
        <dbReference type="ARBA" id="ARBA00023136"/>
    </source>
</evidence>
<dbReference type="InterPro" id="IPR027417">
    <property type="entry name" value="P-loop_NTPase"/>
</dbReference>
<evidence type="ECO:0000256" key="9">
    <source>
        <dbReference type="ARBA" id="ARBA00022833"/>
    </source>
</evidence>
<keyword evidence="10 14" id="KW-0067">ATP-binding</keyword>
<feature type="transmembrane region" description="Helical" evidence="14">
    <location>
        <begin position="21"/>
        <end position="39"/>
    </location>
</feature>
<dbReference type="EC" id="3.4.24.-" evidence="14"/>
<dbReference type="GO" id="GO:0008270">
    <property type="term" value="F:zinc ion binding"/>
    <property type="evidence" value="ECO:0007669"/>
    <property type="project" value="UniProtKB-UniRule"/>
</dbReference>
<dbReference type="Pfam" id="PF17862">
    <property type="entry name" value="AAA_lid_3"/>
    <property type="match status" value="1"/>
</dbReference>
<dbReference type="InterPro" id="IPR003593">
    <property type="entry name" value="AAA+_ATPase"/>
</dbReference>
<organism evidence="18 19">
    <name type="scientific">Pseudochryseolinea flava</name>
    <dbReference type="NCBI Taxonomy" id="2059302"/>
    <lineage>
        <taxon>Bacteria</taxon>
        <taxon>Pseudomonadati</taxon>
        <taxon>Bacteroidota</taxon>
        <taxon>Cytophagia</taxon>
        <taxon>Cytophagales</taxon>
        <taxon>Fulvivirgaceae</taxon>
        <taxon>Pseudochryseolinea</taxon>
    </lineage>
</organism>
<feature type="domain" description="AAA+ ATPase" evidence="17">
    <location>
        <begin position="233"/>
        <end position="373"/>
    </location>
</feature>
<dbReference type="PANTHER" id="PTHR43655:SF2">
    <property type="entry name" value="AFG3 LIKE MATRIX AAA PEPTIDASE SUBUNIT 2, ISOFORM A"/>
    <property type="match status" value="1"/>
</dbReference>
<evidence type="ECO:0000313" key="19">
    <source>
        <dbReference type="Proteomes" id="UP000251889"/>
    </source>
</evidence>
<dbReference type="FunFam" id="1.20.58.760:FF:000003">
    <property type="entry name" value="AFG3-like AAA ATPase 2"/>
    <property type="match status" value="1"/>
</dbReference>
<keyword evidence="13 14" id="KW-0472">Membrane</keyword>
<feature type="active site" evidence="14">
    <location>
        <position position="465"/>
    </location>
</feature>
<comment type="caution">
    <text evidence="18">The sequence shown here is derived from an EMBL/GenBank/DDBJ whole genome shotgun (WGS) entry which is preliminary data.</text>
</comment>
<dbReference type="AlphaFoldDB" id="A0A364Y6K4"/>
<keyword evidence="12 14" id="KW-0482">Metalloprotease</keyword>
<comment type="similarity">
    <text evidence="2 14">In the C-terminal section; belongs to the peptidase M41 family.</text>
</comment>
<comment type="subunit">
    <text evidence="14">Homohexamer.</text>
</comment>
<comment type="similarity">
    <text evidence="3">In the N-terminal section; belongs to the AAA ATPase family.</text>
</comment>
<feature type="region of interest" description="Disordered" evidence="16">
    <location>
        <begin position="646"/>
        <end position="685"/>
    </location>
</feature>
<evidence type="ECO:0000256" key="10">
    <source>
        <dbReference type="ARBA" id="ARBA00022840"/>
    </source>
</evidence>
<dbReference type="InterPro" id="IPR003960">
    <property type="entry name" value="ATPase_AAA_CS"/>
</dbReference>
<feature type="binding site" evidence="14">
    <location>
        <position position="468"/>
    </location>
    <ligand>
        <name>Zn(2+)</name>
        <dbReference type="ChEBI" id="CHEBI:29105"/>
        <note>catalytic</note>
    </ligand>
</feature>
<evidence type="ECO:0000256" key="8">
    <source>
        <dbReference type="ARBA" id="ARBA00022801"/>
    </source>
</evidence>
<feature type="compositionally biased region" description="Basic and acidic residues" evidence="16">
    <location>
        <begin position="656"/>
        <end position="665"/>
    </location>
</feature>
<dbReference type="PROSITE" id="PS00674">
    <property type="entry name" value="AAA"/>
    <property type="match status" value="1"/>
</dbReference>
<dbReference type="InterPro" id="IPR005936">
    <property type="entry name" value="FtsH"/>
</dbReference>
<keyword evidence="19" id="KW-1185">Reference proteome</keyword>
<dbReference type="GO" id="GO:0005524">
    <property type="term" value="F:ATP binding"/>
    <property type="evidence" value="ECO:0007669"/>
    <property type="project" value="UniProtKB-UniRule"/>
</dbReference>
<evidence type="ECO:0000256" key="15">
    <source>
        <dbReference type="RuleBase" id="RU003651"/>
    </source>
</evidence>
<evidence type="ECO:0000256" key="3">
    <source>
        <dbReference type="ARBA" id="ARBA00010550"/>
    </source>
</evidence>
<reference evidence="18 19" key="1">
    <citation type="submission" date="2018-06" db="EMBL/GenBank/DDBJ databases">
        <title>Chryseolinea flavus sp. nov., a member of the phylum Bacteroidetes isolated from soil.</title>
        <authorList>
            <person name="Li Y."/>
            <person name="Wang J."/>
        </authorList>
    </citation>
    <scope>NUCLEOTIDE SEQUENCE [LARGE SCALE GENOMIC DNA]</scope>
    <source>
        <strain evidence="18 19">SDU1-6</strain>
    </source>
</reference>
<comment type="subcellular location">
    <subcellularLocation>
        <location evidence="14">Cell membrane</location>
        <topology evidence="14">Multi-pass membrane protein</topology>
        <orientation evidence="14">Cytoplasmic side</orientation>
    </subcellularLocation>
    <subcellularLocation>
        <location evidence="1">Membrane</location>
        <topology evidence="1">Multi-pass membrane protein</topology>
    </subcellularLocation>
</comment>
<dbReference type="SUPFAM" id="SSF52540">
    <property type="entry name" value="P-loop containing nucleoside triphosphate hydrolases"/>
    <property type="match status" value="1"/>
</dbReference>
<dbReference type="InterPro" id="IPR041569">
    <property type="entry name" value="AAA_lid_3"/>
</dbReference>
<dbReference type="CDD" id="cd19501">
    <property type="entry name" value="RecA-like_FtsH"/>
    <property type="match status" value="1"/>
</dbReference>
<comment type="function">
    <text evidence="14">Acts as a processive, ATP-dependent zinc metallopeptidase for both cytoplasmic and membrane proteins. Plays a role in the quality control of integral membrane proteins.</text>
</comment>
<evidence type="ECO:0000256" key="5">
    <source>
        <dbReference type="ARBA" id="ARBA00022692"/>
    </source>
</evidence>
<feature type="binding site" evidence="14">
    <location>
        <position position="540"/>
    </location>
    <ligand>
        <name>Zn(2+)</name>
        <dbReference type="ChEBI" id="CHEBI:29105"/>
        <note>catalytic</note>
    </ligand>
</feature>
<dbReference type="Pfam" id="PF01434">
    <property type="entry name" value="Peptidase_M41"/>
    <property type="match status" value="1"/>
</dbReference>
<comment type="similarity">
    <text evidence="14">In the central section; belongs to the AAA ATPase family.</text>
</comment>
<dbReference type="OrthoDB" id="9809379at2"/>
<dbReference type="GO" id="GO:0006508">
    <property type="term" value="P:proteolysis"/>
    <property type="evidence" value="ECO:0007669"/>
    <property type="project" value="UniProtKB-KW"/>
</dbReference>
<dbReference type="SUPFAM" id="SSF140990">
    <property type="entry name" value="FtsH protease domain-like"/>
    <property type="match status" value="1"/>
</dbReference>
<comment type="similarity">
    <text evidence="15">Belongs to the AAA ATPase family.</text>
</comment>
<dbReference type="Proteomes" id="UP000251889">
    <property type="component" value="Unassembled WGS sequence"/>
</dbReference>
<feature type="compositionally biased region" description="Basic and acidic residues" evidence="16">
    <location>
        <begin position="676"/>
        <end position="685"/>
    </location>
</feature>
<dbReference type="GO" id="GO:0030163">
    <property type="term" value="P:protein catabolic process"/>
    <property type="evidence" value="ECO:0007669"/>
    <property type="project" value="UniProtKB-UniRule"/>
</dbReference>
<keyword evidence="6 14" id="KW-0479">Metal-binding</keyword>
<dbReference type="HAMAP" id="MF_01458">
    <property type="entry name" value="FtsH"/>
    <property type="match status" value="1"/>
</dbReference>
<dbReference type="InterPro" id="IPR050928">
    <property type="entry name" value="ATP-dep_Zn_Metalloprotease"/>
</dbReference>
<keyword evidence="7 14" id="KW-0547">Nucleotide-binding</keyword>
<evidence type="ECO:0000313" key="18">
    <source>
        <dbReference type="EMBL" id="RAW01855.1"/>
    </source>
</evidence>
<dbReference type="Gene3D" id="1.10.8.60">
    <property type="match status" value="1"/>
</dbReference>
<dbReference type="GO" id="GO:0016887">
    <property type="term" value="F:ATP hydrolysis activity"/>
    <property type="evidence" value="ECO:0007669"/>
    <property type="project" value="UniProtKB-UniRule"/>
</dbReference>
<keyword evidence="8 14" id="KW-0378">Hydrolase</keyword>
<dbReference type="GO" id="GO:0005886">
    <property type="term" value="C:plasma membrane"/>
    <property type="evidence" value="ECO:0007669"/>
    <property type="project" value="UniProtKB-SubCell"/>
</dbReference>
<dbReference type="FunFam" id="1.10.8.60:FF:000019">
    <property type="entry name" value="AFG3-like AAA ATPase 2"/>
    <property type="match status" value="1"/>
</dbReference>
<dbReference type="PANTHER" id="PTHR43655">
    <property type="entry name" value="ATP-DEPENDENT PROTEASE"/>
    <property type="match status" value="1"/>
</dbReference>
<protein>
    <recommendedName>
        <fullName evidence="14">ATP-dependent zinc metalloprotease FtsH</fullName>
        <ecNumber evidence="14">3.4.24.-</ecNumber>
    </recommendedName>
</protein>
<dbReference type="RefSeq" id="WP_112746596.1">
    <property type="nucleotide sequence ID" value="NZ_QMFY01000003.1"/>
</dbReference>
<dbReference type="FunFam" id="3.40.50.300:FF:000001">
    <property type="entry name" value="ATP-dependent zinc metalloprotease FtsH"/>
    <property type="match status" value="1"/>
</dbReference>
<evidence type="ECO:0000256" key="7">
    <source>
        <dbReference type="ARBA" id="ARBA00022741"/>
    </source>
</evidence>
<evidence type="ECO:0000256" key="16">
    <source>
        <dbReference type="SAM" id="MobiDB-lite"/>
    </source>
</evidence>
<keyword evidence="11 14" id="KW-1133">Transmembrane helix</keyword>
<name>A0A364Y6K4_9BACT</name>
<evidence type="ECO:0000256" key="1">
    <source>
        <dbReference type="ARBA" id="ARBA00004141"/>
    </source>
</evidence>
<evidence type="ECO:0000256" key="2">
    <source>
        <dbReference type="ARBA" id="ARBA00010044"/>
    </source>
</evidence>
<keyword evidence="4 14" id="KW-0645">Protease</keyword>
<dbReference type="GO" id="GO:0004222">
    <property type="term" value="F:metalloendopeptidase activity"/>
    <property type="evidence" value="ECO:0007669"/>
    <property type="project" value="InterPro"/>
</dbReference>
<evidence type="ECO:0000256" key="14">
    <source>
        <dbReference type="HAMAP-Rule" id="MF_01458"/>
    </source>
</evidence>
<gene>
    <name evidence="14" type="primary">ftsH</name>
    <name evidence="18" type="ORF">DQQ10_09440</name>
</gene>
<comment type="cofactor">
    <cofactor evidence="14">
        <name>Zn(2+)</name>
        <dbReference type="ChEBI" id="CHEBI:29105"/>
    </cofactor>
    <text evidence="14">Binds 1 zinc ion per subunit.</text>
</comment>
<dbReference type="InterPro" id="IPR037219">
    <property type="entry name" value="Peptidase_M41-like"/>
</dbReference>
<dbReference type="InterPro" id="IPR003959">
    <property type="entry name" value="ATPase_AAA_core"/>
</dbReference>
<evidence type="ECO:0000259" key="17">
    <source>
        <dbReference type="SMART" id="SM00382"/>
    </source>
</evidence>
<dbReference type="Gene3D" id="3.40.50.300">
    <property type="entry name" value="P-loop containing nucleotide triphosphate hydrolases"/>
    <property type="match status" value="1"/>
</dbReference>